<evidence type="ECO:0000313" key="2">
    <source>
        <dbReference type="Proteomes" id="UP001162992"/>
    </source>
</evidence>
<evidence type="ECO:0000313" key="1">
    <source>
        <dbReference type="EMBL" id="KAJ7531420.1"/>
    </source>
</evidence>
<dbReference type="Proteomes" id="UP001162992">
    <property type="component" value="Chromosome 14"/>
</dbReference>
<proteinExistence type="predicted"/>
<gene>
    <name evidence="1" type="ORF">O6H91_14G043200</name>
</gene>
<name>A0ACC2BNU9_DIPCM</name>
<comment type="caution">
    <text evidence="1">The sequence shown here is derived from an EMBL/GenBank/DDBJ whole genome shotgun (WGS) entry which is preliminary data.</text>
</comment>
<reference evidence="2" key="1">
    <citation type="journal article" date="2024" name="Proc. Natl. Acad. Sci. U.S.A.">
        <title>Extraordinary preservation of gene collinearity over three hundred million years revealed in homosporous lycophytes.</title>
        <authorList>
            <person name="Li C."/>
            <person name="Wickell D."/>
            <person name="Kuo L.Y."/>
            <person name="Chen X."/>
            <person name="Nie B."/>
            <person name="Liao X."/>
            <person name="Peng D."/>
            <person name="Ji J."/>
            <person name="Jenkins J."/>
            <person name="Williams M."/>
            <person name="Shu S."/>
            <person name="Plott C."/>
            <person name="Barry K."/>
            <person name="Rajasekar S."/>
            <person name="Grimwood J."/>
            <person name="Han X."/>
            <person name="Sun S."/>
            <person name="Hou Z."/>
            <person name="He W."/>
            <person name="Dai G."/>
            <person name="Sun C."/>
            <person name="Schmutz J."/>
            <person name="Leebens-Mack J.H."/>
            <person name="Li F.W."/>
            <person name="Wang L."/>
        </authorList>
    </citation>
    <scope>NUCLEOTIDE SEQUENCE [LARGE SCALE GENOMIC DNA]</scope>
    <source>
        <strain evidence="2">cv. PW_Plant_1</strain>
    </source>
</reference>
<organism evidence="1 2">
    <name type="scientific">Diphasiastrum complanatum</name>
    <name type="common">Issler's clubmoss</name>
    <name type="synonym">Lycopodium complanatum</name>
    <dbReference type="NCBI Taxonomy" id="34168"/>
    <lineage>
        <taxon>Eukaryota</taxon>
        <taxon>Viridiplantae</taxon>
        <taxon>Streptophyta</taxon>
        <taxon>Embryophyta</taxon>
        <taxon>Tracheophyta</taxon>
        <taxon>Lycopodiopsida</taxon>
        <taxon>Lycopodiales</taxon>
        <taxon>Lycopodiaceae</taxon>
        <taxon>Lycopodioideae</taxon>
        <taxon>Diphasiastrum</taxon>
    </lineage>
</organism>
<sequence length="264" mass="27934">MGNAAADQKLVVSEMAKQYLIILILVLVSGFSSGKASTFTFVNKCDYLVWPGIQPNSGYPILANGGLALTPGQSSSLVAPYGWSGRFWARTGCNFDYAGTGSCATGDCNGKLLCDGAGGRPPATLIQITLNGDGGNDVYDVSLVDGFNVPVSVFPSGGYGSCGSPMCSTDMNKICPRELQVRNGTQVVACKSACLAFGSPRFCCTGAYSSICGPSNYSRLFKKVCPKAYSYAQDHRSTFYSCKQTTIYTIAFCPSESDAAYYNL</sequence>
<keyword evidence="2" id="KW-1185">Reference proteome</keyword>
<dbReference type="EMBL" id="CM055105">
    <property type="protein sequence ID" value="KAJ7531420.1"/>
    <property type="molecule type" value="Genomic_DNA"/>
</dbReference>
<protein>
    <submittedName>
        <fullName evidence="1">Uncharacterized protein</fullName>
    </submittedName>
</protein>
<accession>A0ACC2BNU9</accession>